<feature type="signal peptide" evidence="3">
    <location>
        <begin position="1"/>
        <end position="21"/>
    </location>
</feature>
<dbReference type="InterPro" id="IPR036116">
    <property type="entry name" value="FN3_sf"/>
</dbReference>
<dbReference type="PANTHER" id="PTHR20859:SF87">
    <property type="entry name" value="CYTOKINE RECEPTOR FAMILY MEMBER B13-RELATED"/>
    <property type="match status" value="1"/>
</dbReference>
<keyword evidence="3" id="KW-0732">Signal</keyword>
<feature type="chain" id="PRO_5018694780" evidence="3">
    <location>
        <begin position="22"/>
        <end position="407"/>
    </location>
</feature>
<protein>
    <submittedName>
        <fullName evidence="4">Interferon gamma receptor 1-like</fullName>
    </submittedName>
</protein>
<feature type="region of interest" description="Disordered" evidence="1">
    <location>
        <begin position="355"/>
        <end position="386"/>
    </location>
</feature>
<evidence type="ECO:0000256" key="1">
    <source>
        <dbReference type="SAM" id="MobiDB-lite"/>
    </source>
</evidence>
<keyword evidence="2" id="KW-0472">Membrane</keyword>
<dbReference type="InterPro" id="IPR013783">
    <property type="entry name" value="Ig-like_fold"/>
</dbReference>
<dbReference type="Proteomes" id="UP000261600">
    <property type="component" value="Unplaced"/>
</dbReference>
<keyword evidence="5" id="KW-1185">Reference proteome</keyword>
<dbReference type="GeneID" id="109960945"/>
<dbReference type="GO" id="GO:0005886">
    <property type="term" value="C:plasma membrane"/>
    <property type="evidence" value="ECO:0007669"/>
    <property type="project" value="TreeGrafter"/>
</dbReference>
<evidence type="ECO:0000313" key="4">
    <source>
        <dbReference type="Ensembl" id="ENSMALP00000029621.1"/>
    </source>
</evidence>
<dbReference type="GO" id="GO:0004896">
    <property type="term" value="F:cytokine receptor activity"/>
    <property type="evidence" value="ECO:0007669"/>
    <property type="project" value="TreeGrafter"/>
</dbReference>
<name>A0A3Q3KIT7_MONAL</name>
<dbReference type="SUPFAM" id="SSF49265">
    <property type="entry name" value="Fibronectin type III"/>
    <property type="match status" value="1"/>
</dbReference>
<reference evidence="4" key="1">
    <citation type="submission" date="2025-08" db="UniProtKB">
        <authorList>
            <consortium name="Ensembl"/>
        </authorList>
    </citation>
    <scope>IDENTIFICATION</scope>
</reference>
<evidence type="ECO:0000256" key="2">
    <source>
        <dbReference type="SAM" id="Phobius"/>
    </source>
</evidence>
<proteinExistence type="predicted"/>
<keyword evidence="2" id="KW-1133">Transmembrane helix</keyword>
<dbReference type="OrthoDB" id="8758322at2759"/>
<evidence type="ECO:0000313" key="5">
    <source>
        <dbReference type="Proteomes" id="UP000261600"/>
    </source>
</evidence>
<sequence length="407" mass="45510">MDLSRFHPVFLVLVWLQAVLCHVEPPTNVTLHCRSKHNLLTWSYDQLMPGLRFKVFIGSTSGLNGHPSELWVDPPALQADVSFLSKSDNDYYLEVFAVVGKNESEPSPQDGISFSYFKDSLSAQKCFVDLPPVNVTAPTNKTVKFSFMHPSLYLHMLKASPTAKPKKKRYDSLKNLPAFDYDVVIINERHHYGFSCEESVCEKMLPVVAPQEQYCLEIKGELEKMLVKGTQKYCAKQYEEIPSLSNNIVIIVVIVTIVVVLIVLALVLAMLYIKKTRPKTSLPRNISETNNNQHKQTLPPFEEHISEAEVDSPTPLLPATNYDFTPAGTPTTEDVFRMALGIFPRDDVCHTVEVGQPNGEGPGYMGGRSLEEDGTQNPSDYPSGYEKREKVVEVALGPGEQAEGYRG</sequence>
<dbReference type="InterPro" id="IPR050650">
    <property type="entry name" value="Type-II_Cytokine-TF_Rcpt"/>
</dbReference>
<dbReference type="Ensembl" id="ENSMALT00000030151.1">
    <property type="protein sequence ID" value="ENSMALP00000029621.1"/>
    <property type="gene ID" value="ENSMALG00000020486.1"/>
</dbReference>
<accession>A0A3Q3KIT7</accession>
<organism evidence="4 5">
    <name type="scientific">Monopterus albus</name>
    <name type="common">Swamp eel</name>
    <dbReference type="NCBI Taxonomy" id="43700"/>
    <lineage>
        <taxon>Eukaryota</taxon>
        <taxon>Metazoa</taxon>
        <taxon>Chordata</taxon>
        <taxon>Craniata</taxon>
        <taxon>Vertebrata</taxon>
        <taxon>Euteleostomi</taxon>
        <taxon>Actinopterygii</taxon>
        <taxon>Neopterygii</taxon>
        <taxon>Teleostei</taxon>
        <taxon>Neoteleostei</taxon>
        <taxon>Acanthomorphata</taxon>
        <taxon>Anabantaria</taxon>
        <taxon>Synbranchiformes</taxon>
        <taxon>Synbranchidae</taxon>
        <taxon>Monopterus</taxon>
    </lineage>
</organism>
<dbReference type="STRING" id="43700.ENSMALP00000029621"/>
<keyword evidence="2" id="KW-0812">Transmembrane</keyword>
<dbReference type="PANTHER" id="PTHR20859">
    <property type="entry name" value="INTERFERON/INTERLEUKIN RECEPTOR"/>
    <property type="match status" value="1"/>
</dbReference>
<reference evidence="4" key="2">
    <citation type="submission" date="2025-09" db="UniProtKB">
        <authorList>
            <consortium name="Ensembl"/>
        </authorList>
    </citation>
    <scope>IDENTIFICATION</scope>
</reference>
<feature type="transmembrane region" description="Helical" evidence="2">
    <location>
        <begin position="248"/>
        <end position="273"/>
    </location>
</feature>
<evidence type="ECO:0000256" key="3">
    <source>
        <dbReference type="SAM" id="SignalP"/>
    </source>
</evidence>
<dbReference type="RefSeq" id="NP_001348130.1">
    <property type="nucleotide sequence ID" value="NM_001361201.1"/>
</dbReference>
<dbReference type="AlphaFoldDB" id="A0A3Q3KIT7"/>
<dbReference type="Gene3D" id="2.60.40.10">
    <property type="entry name" value="Immunoglobulins"/>
    <property type="match status" value="2"/>
</dbReference>
<dbReference type="CTD" id="794493"/>